<protein>
    <submittedName>
        <fullName evidence="2">Glycosyltransferase</fullName>
    </submittedName>
</protein>
<dbReference type="Proteomes" id="UP000654482">
    <property type="component" value="Unassembled WGS sequence"/>
</dbReference>
<evidence type="ECO:0000313" key="2">
    <source>
        <dbReference type="EMBL" id="MBE9116436.1"/>
    </source>
</evidence>
<dbReference type="Pfam" id="PF00534">
    <property type="entry name" value="Glycos_transf_1"/>
    <property type="match status" value="1"/>
</dbReference>
<dbReference type="PANTHER" id="PTHR45919">
    <property type="entry name" value="GDP-MAN:MAN(3)GLCNAC(2)-PP-DOL ALPHA-1,2-MANNOSYLTRANSFERASE"/>
    <property type="match status" value="1"/>
</dbReference>
<sequence>MSQKKTIALWYPAFMGGGAESVALWMLEALKEDYDVTLFTITQVDLNRLNSMYGTQLSEESVKVRSLSSQFARPLVHNAIANNKNFRMLGLHILIRYLKSQQQHYDLAISAYNATDLGDRGIQYVHWVNVVEGNAFYQKISGFSRESLKRNISIANSHFVAQRAKREYGIESTIVYPPVVLESPNMSWEEKENAFICSGRLTKAKEPHRVIQILKRVRQKGFDVKLYLTGGGGGTYAWKYRRFLQKMVDENADWVTPYENLKYQDYINVLCRCRYGIHYKKEPFGISIAEMLKAGSIPFVRSKGGQVEIIGEENQALFFDSVEEAEEKIISVLKDTQKQQQLLSVLDERKSLFSTERFMSGVQAVVGDYFER</sequence>
<dbReference type="GO" id="GO:0004377">
    <property type="term" value="F:GDP-Man:Man(3)GlcNAc(2)-PP-Dol alpha-1,2-mannosyltransferase activity"/>
    <property type="evidence" value="ECO:0007669"/>
    <property type="project" value="InterPro"/>
</dbReference>
<dbReference type="InterPro" id="IPR038013">
    <property type="entry name" value="ALG11"/>
</dbReference>
<accession>A0A8J7DWF4</accession>
<evidence type="ECO:0000259" key="1">
    <source>
        <dbReference type="Pfam" id="PF00534"/>
    </source>
</evidence>
<dbReference type="GO" id="GO:0016020">
    <property type="term" value="C:membrane"/>
    <property type="evidence" value="ECO:0007669"/>
    <property type="project" value="TreeGrafter"/>
</dbReference>
<dbReference type="InterPro" id="IPR001296">
    <property type="entry name" value="Glyco_trans_1"/>
</dbReference>
<dbReference type="PANTHER" id="PTHR45919:SF1">
    <property type="entry name" value="GDP-MAN:MAN(3)GLCNAC(2)-PP-DOL ALPHA-1,2-MANNOSYLTRANSFERASE"/>
    <property type="match status" value="1"/>
</dbReference>
<dbReference type="SUPFAM" id="SSF53756">
    <property type="entry name" value="UDP-Glycosyltransferase/glycogen phosphorylase"/>
    <property type="match status" value="1"/>
</dbReference>
<keyword evidence="3" id="KW-1185">Reference proteome</keyword>
<dbReference type="GO" id="GO:0006487">
    <property type="term" value="P:protein N-linked glycosylation"/>
    <property type="evidence" value="ECO:0007669"/>
    <property type="project" value="TreeGrafter"/>
</dbReference>
<proteinExistence type="predicted"/>
<gene>
    <name evidence="2" type="ORF">IQ249_11050</name>
</gene>
<name>A0A8J7DWF4_9CYAN</name>
<organism evidence="2 3">
    <name type="scientific">Lusitaniella coriacea LEGE 07157</name>
    <dbReference type="NCBI Taxonomy" id="945747"/>
    <lineage>
        <taxon>Bacteria</taxon>
        <taxon>Bacillati</taxon>
        <taxon>Cyanobacteriota</taxon>
        <taxon>Cyanophyceae</taxon>
        <taxon>Spirulinales</taxon>
        <taxon>Lusitaniellaceae</taxon>
        <taxon>Lusitaniella</taxon>
    </lineage>
</organism>
<reference evidence="2" key="1">
    <citation type="submission" date="2020-10" db="EMBL/GenBank/DDBJ databases">
        <authorList>
            <person name="Castelo-Branco R."/>
            <person name="Eusebio N."/>
            <person name="Adriana R."/>
            <person name="Vieira A."/>
            <person name="Brugerolle De Fraissinette N."/>
            <person name="Rezende De Castro R."/>
            <person name="Schneider M.P."/>
            <person name="Vasconcelos V."/>
            <person name="Leao P.N."/>
        </authorList>
    </citation>
    <scope>NUCLEOTIDE SEQUENCE</scope>
    <source>
        <strain evidence="2">LEGE 07157</strain>
    </source>
</reference>
<evidence type="ECO:0000313" key="3">
    <source>
        <dbReference type="Proteomes" id="UP000654482"/>
    </source>
</evidence>
<dbReference type="AlphaFoldDB" id="A0A8J7DWF4"/>
<dbReference type="RefSeq" id="WP_194029530.1">
    <property type="nucleotide sequence ID" value="NZ_JADEWZ010000014.1"/>
</dbReference>
<dbReference type="Gene3D" id="3.40.50.2000">
    <property type="entry name" value="Glycogen Phosphorylase B"/>
    <property type="match status" value="1"/>
</dbReference>
<feature type="domain" description="Glycosyl transferase family 1" evidence="1">
    <location>
        <begin position="188"/>
        <end position="342"/>
    </location>
</feature>
<comment type="caution">
    <text evidence="2">The sequence shown here is derived from an EMBL/GenBank/DDBJ whole genome shotgun (WGS) entry which is preliminary data.</text>
</comment>
<dbReference type="EMBL" id="JADEWZ010000014">
    <property type="protein sequence ID" value="MBE9116436.1"/>
    <property type="molecule type" value="Genomic_DNA"/>
</dbReference>